<dbReference type="EMBL" id="KQ460700">
    <property type="protein sequence ID" value="KPJ12741.1"/>
    <property type="molecule type" value="Genomic_DNA"/>
</dbReference>
<proteinExistence type="predicted"/>
<accession>A0A0N0PCD3</accession>
<dbReference type="Proteomes" id="UP000053240">
    <property type="component" value="Unassembled WGS sequence"/>
</dbReference>
<keyword evidence="2" id="KW-1185">Reference proteome</keyword>
<reference evidence="1 2" key="1">
    <citation type="journal article" date="2015" name="Nat. Commun.">
        <title>Outbred genome sequencing and CRISPR/Cas9 gene editing in butterflies.</title>
        <authorList>
            <person name="Li X."/>
            <person name="Fan D."/>
            <person name="Zhang W."/>
            <person name="Liu G."/>
            <person name="Zhang L."/>
            <person name="Zhao L."/>
            <person name="Fang X."/>
            <person name="Chen L."/>
            <person name="Dong Y."/>
            <person name="Chen Y."/>
            <person name="Ding Y."/>
            <person name="Zhao R."/>
            <person name="Feng M."/>
            <person name="Zhu Y."/>
            <person name="Feng Y."/>
            <person name="Jiang X."/>
            <person name="Zhu D."/>
            <person name="Xiang H."/>
            <person name="Feng X."/>
            <person name="Li S."/>
            <person name="Wang J."/>
            <person name="Zhang G."/>
            <person name="Kronforst M.R."/>
            <person name="Wang W."/>
        </authorList>
    </citation>
    <scope>NUCLEOTIDE SEQUENCE [LARGE SCALE GENOMIC DNA]</scope>
    <source>
        <strain evidence="1">Ya'a_city_454_Pm</strain>
        <tissue evidence="1">Whole body</tissue>
    </source>
</reference>
<organism evidence="1 2">
    <name type="scientific">Papilio machaon</name>
    <name type="common">Old World swallowtail butterfly</name>
    <dbReference type="NCBI Taxonomy" id="76193"/>
    <lineage>
        <taxon>Eukaryota</taxon>
        <taxon>Metazoa</taxon>
        <taxon>Ecdysozoa</taxon>
        <taxon>Arthropoda</taxon>
        <taxon>Hexapoda</taxon>
        <taxon>Insecta</taxon>
        <taxon>Pterygota</taxon>
        <taxon>Neoptera</taxon>
        <taxon>Endopterygota</taxon>
        <taxon>Lepidoptera</taxon>
        <taxon>Glossata</taxon>
        <taxon>Ditrysia</taxon>
        <taxon>Papilionoidea</taxon>
        <taxon>Papilionidae</taxon>
        <taxon>Papilioninae</taxon>
        <taxon>Papilio</taxon>
    </lineage>
</organism>
<protein>
    <submittedName>
        <fullName evidence="1">Uncharacterized protein</fullName>
    </submittedName>
</protein>
<dbReference type="InParanoid" id="A0A0N0PCD3"/>
<name>A0A0N0PCD3_PAPMA</name>
<sequence length="100" mass="11062">MSVCKATFVQDNLRNDWSDFGWDLGGKESVPVACEDVGDCVGQSDHCNNTIDYRLKKDVEALAAKLKRDCNLKRKTIKRPIQPVSESCNIVVEGAGVYVV</sequence>
<gene>
    <name evidence="1" type="ORF">RR48_00567</name>
</gene>
<evidence type="ECO:0000313" key="1">
    <source>
        <dbReference type="EMBL" id="KPJ12741.1"/>
    </source>
</evidence>
<dbReference type="AlphaFoldDB" id="A0A0N0PCD3"/>
<evidence type="ECO:0000313" key="2">
    <source>
        <dbReference type="Proteomes" id="UP000053240"/>
    </source>
</evidence>